<evidence type="ECO:0000256" key="1">
    <source>
        <dbReference type="ARBA" id="ARBA00009995"/>
    </source>
</evidence>
<dbReference type="Gene3D" id="3.40.50.2000">
    <property type="entry name" value="Glycogen Phosphorylase B"/>
    <property type="match status" value="1"/>
</dbReference>
<organism evidence="2 3">
    <name type="scientific">Lactuca saligna</name>
    <name type="common">Willowleaf lettuce</name>
    <dbReference type="NCBI Taxonomy" id="75948"/>
    <lineage>
        <taxon>Eukaryota</taxon>
        <taxon>Viridiplantae</taxon>
        <taxon>Streptophyta</taxon>
        <taxon>Embryophyta</taxon>
        <taxon>Tracheophyta</taxon>
        <taxon>Spermatophyta</taxon>
        <taxon>Magnoliopsida</taxon>
        <taxon>eudicotyledons</taxon>
        <taxon>Gunneridae</taxon>
        <taxon>Pentapetalae</taxon>
        <taxon>asterids</taxon>
        <taxon>campanulids</taxon>
        <taxon>Asterales</taxon>
        <taxon>Asteraceae</taxon>
        <taxon>Cichorioideae</taxon>
        <taxon>Cichorieae</taxon>
        <taxon>Lactucinae</taxon>
        <taxon>Lactuca</taxon>
    </lineage>
</organism>
<keyword evidence="3" id="KW-1185">Reference proteome</keyword>
<name>A0AA35ZBH8_LACSI</name>
<proteinExistence type="inferred from homology"/>
<sequence>MASEPTSELHFLFIPFLAPGHTIPMIDMAKLLAQQPNITVTVVTTPLNAVRYSPILNNPGGFPSTSVSSHGGRITRWMRKSRRTTSIQLEYNRLNIVFDKSKTQTE</sequence>
<dbReference type="EMBL" id="OX465082">
    <property type="protein sequence ID" value="CAI9289521.1"/>
    <property type="molecule type" value="Genomic_DNA"/>
</dbReference>
<dbReference type="PANTHER" id="PTHR48047:SF240">
    <property type="entry name" value="GLYCOSYLTRANSFERASE"/>
    <property type="match status" value="1"/>
</dbReference>
<evidence type="ECO:0000313" key="3">
    <source>
        <dbReference type="Proteomes" id="UP001177003"/>
    </source>
</evidence>
<reference evidence="2" key="1">
    <citation type="submission" date="2023-04" db="EMBL/GenBank/DDBJ databases">
        <authorList>
            <person name="Vijverberg K."/>
            <person name="Xiong W."/>
            <person name="Schranz E."/>
        </authorList>
    </citation>
    <scope>NUCLEOTIDE SEQUENCE</scope>
</reference>
<gene>
    <name evidence="2" type="ORF">LSALG_LOCUS28759</name>
</gene>
<dbReference type="Proteomes" id="UP001177003">
    <property type="component" value="Chromosome 6"/>
</dbReference>
<dbReference type="SUPFAM" id="SSF53756">
    <property type="entry name" value="UDP-Glycosyltransferase/glycogen phosphorylase"/>
    <property type="match status" value="1"/>
</dbReference>
<evidence type="ECO:0008006" key="4">
    <source>
        <dbReference type="Google" id="ProtNLM"/>
    </source>
</evidence>
<dbReference type="PANTHER" id="PTHR48047">
    <property type="entry name" value="GLYCOSYLTRANSFERASE"/>
    <property type="match status" value="1"/>
</dbReference>
<accession>A0AA35ZBH8</accession>
<comment type="similarity">
    <text evidence="1">Belongs to the UDP-glycosyltransferase family.</text>
</comment>
<protein>
    <recommendedName>
        <fullName evidence="4">Glycosyltransferase</fullName>
    </recommendedName>
</protein>
<evidence type="ECO:0000313" key="2">
    <source>
        <dbReference type="EMBL" id="CAI9289521.1"/>
    </source>
</evidence>
<dbReference type="AlphaFoldDB" id="A0AA35ZBH8"/>
<dbReference type="GO" id="GO:0035251">
    <property type="term" value="F:UDP-glucosyltransferase activity"/>
    <property type="evidence" value="ECO:0007669"/>
    <property type="project" value="TreeGrafter"/>
</dbReference>